<organism evidence="2 3">
    <name type="scientific">Heterorhabditis bacteriophora</name>
    <name type="common">Entomopathogenic nematode worm</name>
    <dbReference type="NCBI Taxonomy" id="37862"/>
    <lineage>
        <taxon>Eukaryota</taxon>
        <taxon>Metazoa</taxon>
        <taxon>Ecdysozoa</taxon>
        <taxon>Nematoda</taxon>
        <taxon>Chromadorea</taxon>
        <taxon>Rhabditida</taxon>
        <taxon>Rhabditina</taxon>
        <taxon>Rhabditomorpha</taxon>
        <taxon>Strongyloidea</taxon>
        <taxon>Heterorhabditidae</taxon>
        <taxon>Heterorhabditis</taxon>
    </lineage>
</organism>
<proteinExistence type="predicted"/>
<protein>
    <submittedName>
        <fullName evidence="3">Uncharacterized protein</fullName>
    </submittedName>
</protein>
<sequence>MENLPLSYNMDTKSLDRTPSLGAESSPDGKPFKRGHIRRSSYESAQIQLNFARRSTGIKGTPAIAQPIKYVTLFIVYFCRKFNEYASIIFLVMHDSLVFACIDEATCSMSFNDKPDCASSTSSEAVDSGLGDSESKRSSLDRRSELSDWEEVVVKPIDETPKGGFFSLP</sequence>
<accession>A0A1I7WEL8</accession>
<keyword evidence="2" id="KW-1185">Reference proteome</keyword>
<dbReference type="Proteomes" id="UP000095283">
    <property type="component" value="Unplaced"/>
</dbReference>
<dbReference type="WBParaSite" id="Hba_03394">
    <property type="protein sequence ID" value="Hba_03394"/>
    <property type="gene ID" value="Hba_03394"/>
</dbReference>
<reference evidence="3" key="1">
    <citation type="submission" date="2016-11" db="UniProtKB">
        <authorList>
            <consortium name="WormBaseParasite"/>
        </authorList>
    </citation>
    <scope>IDENTIFICATION</scope>
</reference>
<feature type="region of interest" description="Disordered" evidence="1">
    <location>
        <begin position="1"/>
        <end position="35"/>
    </location>
</feature>
<dbReference type="AlphaFoldDB" id="A0A1I7WEL8"/>
<feature type="compositionally biased region" description="Basic and acidic residues" evidence="1">
    <location>
        <begin position="133"/>
        <end position="147"/>
    </location>
</feature>
<evidence type="ECO:0000313" key="3">
    <source>
        <dbReference type="WBParaSite" id="Hba_03394"/>
    </source>
</evidence>
<evidence type="ECO:0000313" key="2">
    <source>
        <dbReference type="Proteomes" id="UP000095283"/>
    </source>
</evidence>
<name>A0A1I7WEL8_HETBA</name>
<evidence type="ECO:0000256" key="1">
    <source>
        <dbReference type="SAM" id="MobiDB-lite"/>
    </source>
</evidence>
<feature type="region of interest" description="Disordered" evidence="1">
    <location>
        <begin position="121"/>
        <end position="147"/>
    </location>
</feature>